<dbReference type="Proteomes" id="UP001431783">
    <property type="component" value="Unassembled WGS sequence"/>
</dbReference>
<evidence type="ECO:0000313" key="8">
    <source>
        <dbReference type="Proteomes" id="UP001431783"/>
    </source>
</evidence>
<proteinExistence type="predicted"/>
<dbReference type="GO" id="GO:0003677">
    <property type="term" value="F:DNA binding"/>
    <property type="evidence" value="ECO:0007669"/>
    <property type="project" value="UniProtKB-UniRule"/>
</dbReference>
<dbReference type="EMBL" id="JARQZJ010000127">
    <property type="protein sequence ID" value="KAK9891031.1"/>
    <property type="molecule type" value="Genomic_DNA"/>
</dbReference>
<evidence type="ECO:0000256" key="5">
    <source>
        <dbReference type="PROSITE-ProRule" id="PRU00309"/>
    </source>
</evidence>
<protein>
    <recommendedName>
        <fullName evidence="6">THAP-type domain-containing protein</fullName>
    </recommendedName>
</protein>
<dbReference type="AlphaFoldDB" id="A0AAW1VES6"/>
<dbReference type="SMART" id="SM00980">
    <property type="entry name" value="THAP"/>
    <property type="match status" value="1"/>
</dbReference>
<dbReference type="SMART" id="SM00692">
    <property type="entry name" value="DM3"/>
    <property type="match status" value="1"/>
</dbReference>
<dbReference type="SUPFAM" id="SSF57716">
    <property type="entry name" value="Glucocorticoid receptor-like (DNA-binding domain)"/>
    <property type="match status" value="1"/>
</dbReference>
<gene>
    <name evidence="7" type="ORF">WA026_013363</name>
</gene>
<evidence type="ECO:0000256" key="2">
    <source>
        <dbReference type="ARBA" id="ARBA00022771"/>
    </source>
</evidence>
<dbReference type="GO" id="GO:0008270">
    <property type="term" value="F:zinc ion binding"/>
    <property type="evidence" value="ECO:0007669"/>
    <property type="project" value="UniProtKB-KW"/>
</dbReference>
<sequence>MPGCAVFMCKNTNRTTKGTGIKYFGFPKNEILAKLWIDSCHRSDPINLKYASICSIHFDEYSFEVPLKDLEYYPKNSRHLRPDAIPTLHLNHRNCPKVEHNSMEDHPETTTNLLYSSYSDSMFNTSHLQANRSETENFTFNNSSRFGITDETENHKILKCEVGEDFTTELLVKKEPDFHNNEIFIGEGNLKSTQETFENKYFINSEEHKCIKEAFMECEHKDSTNNPYYSIIKNEIEFEEDSNSSLLQQEIEFLNVEESKNISDNSLLNERQIINNNENKLYRIKKGHLTLEMKEVVTKLFNKEKEQNPELSLNSVAKKVAYKTGICSSSVSTIIEEYKTTGTFSSPKVNHNRNRSTRFNYLSDSDKNAIHQKVEELIARNEIPFFVNILQAVNDDPDLPNFKKSTFSIILKELKIHPRHRRGQKKKSCC</sequence>
<keyword evidence="2 5" id="KW-0863">Zinc-finger</keyword>
<dbReference type="InterPro" id="IPR038441">
    <property type="entry name" value="THAP_Znf_sf"/>
</dbReference>
<dbReference type="PROSITE" id="PS50950">
    <property type="entry name" value="ZF_THAP"/>
    <property type="match status" value="1"/>
</dbReference>
<name>A0AAW1VES6_9CUCU</name>
<evidence type="ECO:0000256" key="3">
    <source>
        <dbReference type="ARBA" id="ARBA00022833"/>
    </source>
</evidence>
<dbReference type="InterPro" id="IPR052224">
    <property type="entry name" value="THAP_domain_protein"/>
</dbReference>
<keyword evidence="4 5" id="KW-0238">DNA-binding</keyword>
<accession>A0AAW1VES6</accession>
<evidence type="ECO:0000256" key="1">
    <source>
        <dbReference type="ARBA" id="ARBA00022723"/>
    </source>
</evidence>
<evidence type="ECO:0000256" key="4">
    <source>
        <dbReference type="ARBA" id="ARBA00023125"/>
    </source>
</evidence>
<dbReference type="Gene3D" id="6.20.210.20">
    <property type="entry name" value="THAP domain"/>
    <property type="match status" value="1"/>
</dbReference>
<evidence type="ECO:0000259" key="6">
    <source>
        <dbReference type="PROSITE" id="PS50950"/>
    </source>
</evidence>
<evidence type="ECO:0000313" key="7">
    <source>
        <dbReference type="EMBL" id="KAK9891031.1"/>
    </source>
</evidence>
<reference evidence="7 8" key="1">
    <citation type="submission" date="2023-03" db="EMBL/GenBank/DDBJ databases">
        <title>Genome insight into feeding habits of ladybird beetles.</title>
        <authorList>
            <person name="Li H.-S."/>
            <person name="Huang Y.-H."/>
            <person name="Pang H."/>
        </authorList>
    </citation>
    <scope>NUCLEOTIDE SEQUENCE [LARGE SCALE GENOMIC DNA]</scope>
    <source>
        <strain evidence="7">SYSU_2023b</strain>
        <tissue evidence="7">Whole body</tissue>
    </source>
</reference>
<feature type="domain" description="THAP-type" evidence="6">
    <location>
        <begin position="1"/>
        <end position="89"/>
    </location>
</feature>
<organism evidence="7 8">
    <name type="scientific">Henosepilachna vigintioctopunctata</name>
    <dbReference type="NCBI Taxonomy" id="420089"/>
    <lineage>
        <taxon>Eukaryota</taxon>
        <taxon>Metazoa</taxon>
        <taxon>Ecdysozoa</taxon>
        <taxon>Arthropoda</taxon>
        <taxon>Hexapoda</taxon>
        <taxon>Insecta</taxon>
        <taxon>Pterygota</taxon>
        <taxon>Neoptera</taxon>
        <taxon>Endopterygota</taxon>
        <taxon>Coleoptera</taxon>
        <taxon>Polyphaga</taxon>
        <taxon>Cucujiformia</taxon>
        <taxon>Coccinelloidea</taxon>
        <taxon>Coccinellidae</taxon>
        <taxon>Epilachninae</taxon>
        <taxon>Epilachnini</taxon>
        <taxon>Henosepilachna</taxon>
    </lineage>
</organism>
<keyword evidence="3" id="KW-0862">Zinc</keyword>
<dbReference type="Pfam" id="PF05485">
    <property type="entry name" value="THAP"/>
    <property type="match status" value="1"/>
</dbReference>
<dbReference type="PANTHER" id="PTHR46927">
    <property type="entry name" value="AGAP005574-PA"/>
    <property type="match status" value="1"/>
</dbReference>
<comment type="caution">
    <text evidence="7">The sequence shown here is derived from an EMBL/GenBank/DDBJ whole genome shotgun (WGS) entry which is preliminary data.</text>
</comment>
<dbReference type="PANTHER" id="PTHR46927:SF3">
    <property type="entry name" value="THAP-TYPE DOMAIN-CONTAINING PROTEIN"/>
    <property type="match status" value="1"/>
</dbReference>
<keyword evidence="1" id="KW-0479">Metal-binding</keyword>
<dbReference type="InterPro" id="IPR006612">
    <property type="entry name" value="THAP_Znf"/>
</dbReference>
<keyword evidence="8" id="KW-1185">Reference proteome</keyword>